<evidence type="ECO:0008006" key="4">
    <source>
        <dbReference type="Google" id="ProtNLM"/>
    </source>
</evidence>
<evidence type="ECO:0000256" key="1">
    <source>
        <dbReference type="SAM" id="Phobius"/>
    </source>
</evidence>
<dbReference type="InterPro" id="IPR010540">
    <property type="entry name" value="CmpB_TMEM229"/>
</dbReference>
<feature type="transmembrane region" description="Helical" evidence="1">
    <location>
        <begin position="69"/>
        <end position="94"/>
    </location>
</feature>
<keyword evidence="3" id="KW-1185">Reference proteome</keyword>
<dbReference type="Proteomes" id="UP001477947">
    <property type="component" value="Chromosome"/>
</dbReference>
<dbReference type="EMBL" id="CP154622">
    <property type="protein sequence ID" value="XAM40987.1"/>
    <property type="molecule type" value="Genomic_DNA"/>
</dbReference>
<evidence type="ECO:0000313" key="2">
    <source>
        <dbReference type="EMBL" id="XAM40987.1"/>
    </source>
</evidence>
<protein>
    <recommendedName>
        <fullName evidence="4">ABC-transporter type IV</fullName>
    </recommendedName>
</protein>
<keyword evidence="1" id="KW-0812">Transmembrane</keyword>
<keyword evidence="1" id="KW-0472">Membrane</keyword>
<evidence type="ECO:0000313" key="3">
    <source>
        <dbReference type="Proteomes" id="UP001477947"/>
    </source>
</evidence>
<keyword evidence="1" id="KW-1133">Transmembrane helix</keyword>
<reference evidence="2 3" key="1">
    <citation type="submission" date="2024-04" db="EMBL/GenBank/DDBJ databases">
        <title>Isolation and characterization of novel acetogenic strains of the genera Terrisporobacter and Acetoanaerobium.</title>
        <authorList>
            <person name="Boeer T."/>
            <person name="Schueler M.A."/>
            <person name="Lueschen A."/>
            <person name="Eysell L."/>
            <person name="Droege J."/>
            <person name="Heinemann M."/>
            <person name="Engelhardt L."/>
            <person name="Basen M."/>
            <person name="Daniel R."/>
        </authorList>
    </citation>
    <scope>NUCLEOTIDE SEQUENCE [LARGE SCALE GENOMIC DNA]</scope>
    <source>
        <strain evidence="2 3">ELB</strain>
    </source>
</reference>
<accession>A0ABZ3FE48</accession>
<sequence length="268" mass="31928">MDLKYINYKQIQIVIYYIKLIKNGVNILSYFLILAFIFFIGSIVGWVIELIFRRFFSGANPERRWINPGFLIGSYLPLYGFSLCVLFLLAQININFIHNKFIEELVLFIIMALVVTFIEYLAGLIFIKGMNIKLWDYTDEHCNIQGIICPKFSFFWAVLSAIYYFLIHPHILESLYWLSNHLSFSFVMGFFYGVFVIDVCYSLKIMVHIRKFANDNEIIVKYELLKENIRKRNEELIGKKKFIFAMHSGREEFLKHLKHYKEELNKKL</sequence>
<organism evidence="2 3">
    <name type="scientific">Terrisporobacter petrolearius</name>
    <dbReference type="NCBI Taxonomy" id="1460447"/>
    <lineage>
        <taxon>Bacteria</taxon>
        <taxon>Bacillati</taxon>
        <taxon>Bacillota</taxon>
        <taxon>Clostridia</taxon>
        <taxon>Peptostreptococcales</taxon>
        <taxon>Peptostreptococcaceae</taxon>
        <taxon>Terrisporobacter</taxon>
    </lineage>
</organism>
<feature type="transmembrane region" description="Helical" evidence="1">
    <location>
        <begin position="148"/>
        <end position="167"/>
    </location>
</feature>
<gene>
    <name evidence="2" type="ORF">TPELB_12980</name>
</gene>
<feature type="transmembrane region" description="Helical" evidence="1">
    <location>
        <begin position="27"/>
        <end position="48"/>
    </location>
</feature>
<proteinExistence type="predicted"/>
<feature type="transmembrane region" description="Helical" evidence="1">
    <location>
        <begin position="106"/>
        <end position="127"/>
    </location>
</feature>
<name>A0ABZ3FE48_9FIRM</name>
<feature type="transmembrane region" description="Helical" evidence="1">
    <location>
        <begin position="182"/>
        <end position="201"/>
    </location>
</feature>
<dbReference type="Pfam" id="PF06541">
    <property type="entry name" value="ABC_trans_CmpB"/>
    <property type="match status" value="1"/>
</dbReference>